<evidence type="ECO:0000256" key="4">
    <source>
        <dbReference type="ARBA" id="ARBA00023157"/>
    </source>
</evidence>
<dbReference type="FunFam" id="2.10.25.10:FF:000038">
    <property type="entry name" value="Fibrillin 2"/>
    <property type="match status" value="2"/>
</dbReference>
<feature type="signal peptide" evidence="6">
    <location>
        <begin position="1"/>
        <end position="26"/>
    </location>
</feature>
<dbReference type="Gene3D" id="2.10.25.10">
    <property type="entry name" value="Laminin"/>
    <property type="match status" value="2"/>
</dbReference>
<evidence type="ECO:0000256" key="2">
    <source>
        <dbReference type="ARBA" id="ARBA00022729"/>
    </source>
</evidence>
<dbReference type="Proteomes" id="UP001381693">
    <property type="component" value="Unassembled WGS sequence"/>
</dbReference>
<dbReference type="InterPro" id="IPR016187">
    <property type="entry name" value="CTDL_fold"/>
</dbReference>
<dbReference type="SUPFAM" id="SSF56436">
    <property type="entry name" value="C-type lectin-like"/>
    <property type="match status" value="1"/>
</dbReference>
<dbReference type="GO" id="GO:0005509">
    <property type="term" value="F:calcium ion binding"/>
    <property type="evidence" value="ECO:0007669"/>
    <property type="project" value="InterPro"/>
</dbReference>
<keyword evidence="2 6" id="KW-0732">Signal</keyword>
<dbReference type="SMART" id="SM00034">
    <property type="entry name" value="CLECT"/>
    <property type="match status" value="1"/>
</dbReference>
<dbReference type="AlphaFoldDB" id="A0AAN8ZV59"/>
<protein>
    <recommendedName>
        <fullName evidence="7">EGF-like domain-containing protein</fullName>
    </recommendedName>
</protein>
<name>A0AAN8ZV59_HALRR</name>
<dbReference type="InterPro" id="IPR052235">
    <property type="entry name" value="Nephronectin_domain"/>
</dbReference>
<dbReference type="Gene3D" id="3.10.100.10">
    <property type="entry name" value="Mannose-Binding Protein A, subunit A"/>
    <property type="match status" value="1"/>
</dbReference>
<dbReference type="InterPro" id="IPR001881">
    <property type="entry name" value="EGF-like_Ca-bd_dom"/>
</dbReference>
<dbReference type="InterPro" id="IPR024731">
    <property type="entry name" value="NELL2-like_EGF"/>
</dbReference>
<evidence type="ECO:0000313" key="8">
    <source>
        <dbReference type="EMBL" id="KAK7063160.1"/>
    </source>
</evidence>
<accession>A0AAN8ZV59</accession>
<feature type="domain" description="EGF-like" evidence="7">
    <location>
        <begin position="125"/>
        <end position="163"/>
    </location>
</feature>
<dbReference type="PROSITE" id="PS01187">
    <property type="entry name" value="EGF_CA"/>
    <property type="match status" value="1"/>
</dbReference>
<dbReference type="PANTHER" id="PTHR24050:SF28">
    <property type="entry name" value="UROMODULIN-LIKE"/>
    <property type="match status" value="1"/>
</dbReference>
<dbReference type="PROSITE" id="PS01186">
    <property type="entry name" value="EGF_2"/>
    <property type="match status" value="1"/>
</dbReference>
<organism evidence="8 9">
    <name type="scientific">Halocaridina rubra</name>
    <name type="common">Hawaiian red shrimp</name>
    <dbReference type="NCBI Taxonomy" id="373956"/>
    <lineage>
        <taxon>Eukaryota</taxon>
        <taxon>Metazoa</taxon>
        <taxon>Ecdysozoa</taxon>
        <taxon>Arthropoda</taxon>
        <taxon>Crustacea</taxon>
        <taxon>Multicrustacea</taxon>
        <taxon>Malacostraca</taxon>
        <taxon>Eumalacostraca</taxon>
        <taxon>Eucarida</taxon>
        <taxon>Decapoda</taxon>
        <taxon>Pleocyemata</taxon>
        <taxon>Caridea</taxon>
        <taxon>Atyoidea</taxon>
        <taxon>Atyidae</taxon>
        <taxon>Halocaridina</taxon>
    </lineage>
</organism>
<dbReference type="InterPro" id="IPR016186">
    <property type="entry name" value="C-type_lectin-like/link_sf"/>
</dbReference>
<dbReference type="InterPro" id="IPR000152">
    <property type="entry name" value="EGF-type_Asp/Asn_hydroxyl_site"/>
</dbReference>
<dbReference type="SUPFAM" id="SSF57184">
    <property type="entry name" value="Growth factor receptor domain"/>
    <property type="match status" value="1"/>
</dbReference>
<dbReference type="SMART" id="SM00179">
    <property type="entry name" value="EGF_CA"/>
    <property type="match status" value="2"/>
</dbReference>
<dbReference type="InterPro" id="IPR009030">
    <property type="entry name" value="Growth_fac_rcpt_cys_sf"/>
</dbReference>
<keyword evidence="4" id="KW-1015">Disulfide bond</keyword>
<dbReference type="InterPro" id="IPR018097">
    <property type="entry name" value="EGF_Ca-bd_CS"/>
</dbReference>
<reference evidence="8 9" key="1">
    <citation type="submission" date="2023-11" db="EMBL/GenBank/DDBJ databases">
        <title>Halocaridina rubra genome assembly.</title>
        <authorList>
            <person name="Smith C."/>
        </authorList>
    </citation>
    <scope>NUCLEOTIDE SEQUENCE [LARGE SCALE GENOMIC DNA]</scope>
    <source>
        <strain evidence="8">EP-1</strain>
        <tissue evidence="8">Whole</tissue>
    </source>
</reference>
<dbReference type="SMART" id="SM00181">
    <property type="entry name" value="EGF"/>
    <property type="match status" value="2"/>
</dbReference>
<dbReference type="CDD" id="cd00054">
    <property type="entry name" value="EGF_CA"/>
    <property type="match status" value="2"/>
</dbReference>
<dbReference type="PROSITE" id="PS00010">
    <property type="entry name" value="ASX_HYDROXYL"/>
    <property type="match status" value="2"/>
</dbReference>
<keyword evidence="3" id="KW-0677">Repeat</keyword>
<evidence type="ECO:0000256" key="6">
    <source>
        <dbReference type="SAM" id="SignalP"/>
    </source>
</evidence>
<evidence type="ECO:0000313" key="9">
    <source>
        <dbReference type="Proteomes" id="UP001381693"/>
    </source>
</evidence>
<evidence type="ECO:0000259" key="7">
    <source>
        <dbReference type="PROSITE" id="PS50026"/>
    </source>
</evidence>
<dbReference type="InterPro" id="IPR000742">
    <property type="entry name" value="EGF"/>
</dbReference>
<dbReference type="PROSITE" id="PS50026">
    <property type="entry name" value="EGF_3"/>
    <property type="match status" value="2"/>
</dbReference>
<proteinExistence type="predicted"/>
<keyword evidence="9" id="KW-1185">Reference proteome</keyword>
<evidence type="ECO:0000256" key="3">
    <source>
        <dbReference type="ARBA" id="ARBA00022737"/>
    </source>
</evidence>
<dbReference type="InterPro" id="IPR001304">
    <property type="entry name" value="C-type_lectin-like"/>
</dbReference>
<dbReference type="CDD" id="cd00037">
    <property type="entry name" value="CLECT"/>
    <property type="match status" value="1"/>
</dbReference>
<comment type="caution">
    <text evidence="8">The sequence shown here is derived from an EMBL/GenBank/DDBJ whole genome shotgun (WGS) entry which is preliminary data.</text>
</comment>
<gene>
    <name evidence="8" type="ORF">SK128_027469</name>
</gene>
<dbReference type="Pfam" id="PF12947">
    <property type="entry name" value="EGF_3"/>
    <property type="match status" value="2"/>
</dbReference>
<dbReference type="PANTHER" id="PTHR24050">
    <property type="entry name" value="PA14 DOMAIN-CONTAINING PROTEIN"/>
    <property type="match status" value="1"/>
</dbReference>
<evidence type="ECO:0000256" key="5">
    <source>
        <dbReference type="PROSITE-ProRule" id="PRU00076"/>
    </source>
</evidence>
<dbReference type="EMBL" id="JAXCGZ010020921">
    <property type="protein sequence ID" value="KAK7063160.1"/>
    <property type="molecule type" value="Genomic_DNA"/>
</dbReference>
<comment type="caution">
    <text evidence="5">Lacks conserved residue(s) required for the propagation of feature annotation.</text>
</comment>
<evidence type="ECO:0000256" key="1">
    <source>
        <dbReference type="ARBA" id="ARBA00022536"/>
    </source>
</evidence>
<feature type="domain" description="EGF-like" evidence="7">
    <location>
        <begin position="166"/>
        <end position="207"/>
    </location>
</feature>
<keyword evidence="1 5" id="KW-0245">EGF-like domain</keyword>
<feature type="chain" id="PRO_5043021781" description="EGF-like domain-containing protein" evidence="6">
    <location>
        <begin position="27"/>
        <end position="333"/>
    </location>
</feature>
<sequence length="333" mass="37241">MKIRKNVIDLPTLFGIIALLLQCTFAQDVGDIIQGLQVIIDGQAHIIDNLAEHRRRTEIKIEEMQQKISALAYAGSKGRRKLRLKSRKLRQGKIRASALSGTVPPEAENQCPCLPQISDMIDLMALDECALGLHNCSEYAICTDRVIGFKCECLPGYSGDGFSCIEINECESGLHDCHPKAICSNTDGGYTCRCPEPFYKGDGRTCEGPFCESPGVQTRFLGCITTGRGRKKWEQAQEYCQEIGGKLLERFTPTLFEEFRAHFIDAEGQWVGIRGGKWESTGESVHPRLMEPNDNPRQCGFLRTVKTTFLEDPFQLEVANCNSHLRFICQILG</sequence>